<dbReference type="AlphaFoldDB" id="A0A3S5C230"/>
<organism evidence="2 3">
    <name type="scientific">Aedoeadaptatus ivorii</name>
    <dbReference type="NCBI Taxonomy" id="54006"/>
    <lineage>
        <taxon>Bacteria</taxon>
        <taxon>Bacillati</taxon>
        <taxon>Bacillota</taxon>
        <taxon>Tissierellia</taxon>
        <taxon>Tissierellales</taxon>
        <taxon>Peptoniphilaceae</taxon>
        <taxon>Aedoeadaptatus</taxon>
    </lineage>
</organism>
<protein>
    <recommendedName>
        <fullName evidence="4">Lipoprotein</fullName>
    </recommendedName>
</protein>
<accession>A0A3S5C230</accession>
<dbReference type="Proteomes" id="UP000269544">
    <property type="component" value="Chromosome"/>
</dbReference>
<evidence type="ECO:0008006" key="4">
    <source>
        <dbReference type="Google" id="ProtNLM"/>
    </source>
</evidence>
<dbReference type="RefSeq" id="WP_126464688.1">
    <property type="nucleotide sequence ID" value="NZ_LR134523.1"/>
</dbReference>
<keyword evidence="3" id="KW-1185">Reference proteome</keyword>
<keyword evidence="1" id="KW-0732">Signal</keyword>
<reference evidence="2 3" key="1">
    <citation type="submission" date="2018-12" db="EMBL/GenBank/DDBJ databases">
        <authorList>
            <consortium name="Pathogen Informatics"/>
        </authorList>
    </citation>
    <scope>NUCLEOTIDE SEQUENCE [LARGE SCALE GENOMIC DNA]</scope>
    <source>
        <strain evidence="2 3">NCTC13079</strain>
    </source>
</reference>
<dbReference type="EMBL" id="LR134523">
    <property type="protein sequence ID" value="VEJ34582.1"/>
    <property type="molecule type" value="Genomic_DNA"/>
</dbReference>
<gene>
    <name evidence="2" type="ORF">NCTC13079_00214</name>
</gene>
<proteinExistence type="predicted"/>
<dbReference type="KEGG" id="piv:NCTC13079_00214"/>
<evidence type="ECO:0000256" key="1">
    <source>
        <dbReference type="SAM" id="SignalP"/>
    </source>
</evidence>
<feature type="chain" id="PRO_5018534033" description="Lipoprotein" evidence="1">
    <location>
        <begin position="26"/>
        <end position="302"/>
    </location>
</feature>
<dbReference type="OrthoDB" id="9796533at2"/>
<sequence length="302" mass="33251">MQKTIKRAGMFVALSLILVACGGGADKGNAENKGGENTAQGTNTADYTTKTWDDMTKEEQQILATKMLTMSEEERAAVSKDMIGVTAAQEAQYAQFTEKGYRQVGDKYFYGGIVKNTSDKKALQATNVHITAVDAEGKTLFEDLKATNGLQPGDQNGFFGIYVKDFPEEVANIEFTIDQGWLEAPSETAVRAADLKTEMQVEEDGEAKKIYGTVTNTSKEEVMSLDLILLLKRDGEFLIGDDVSLGGFQPGESKEYSFTMSPEITYDDMQLVPDFYAPDANKYERMTQEGMAEAAKQMLDKK</sequence>
<evidence type="ECO:0000313" key="3">
    <source>
        <dbReference type="Proteomes" id="UP000269544"/>
    </source>
</evidence>
<evidence type="ECO:0000313" key="2">
    <source>
        <dbReference type="EMBL" id="VEJ34582.1"/>
    </source>
</evidence>
<feature type="signal peptide" evidence="1">
    <location>
        <begin position="1"/>
        <end position="25"/>
    </location>
</feature>
<name>A0A3S5C230_9FIRM</name>
<dbReference type="PROSITE" id="PS51257">
    <property type="entry name" value="PROKAR_LIPOPROTEIN"/>
    <property type="match status" value="1"/>
</dbReference>